<dbReference type="AlphaFoldDB" id="A0A5B7EFA0"/>
<sequence>MKPQDTMRPPRTLPEVVQGVTNENTRGGIYNAGHRVEQRHPVILRPTHRDCLTEGGKRGTSQVHFFGYLLSESPPAKKPLARVRKPNLHSDRGQDSNPCA</sequence>
<gene>
    <name evidence="2" type="ORF">E2C01_025175</name>
</gene>
<accession>A0A5B7EFA0</accession>
<evidence type="ECO:0000256" key="1">
    <source>
        <dbReference type="SAM" id="MobiDB-lite"/>
    </source>
</evidence>
<dbReference type="EMBL" id="VSRR010002522">
    <property type="protein sequence ID" value="MPC31876.1"/>
    <property type="molecule type" value="Genomic_DNA"/>
</dbReference>
<comment type="caution">
    <text evidence="2">The sequence shown here is derived from an EMBL/GenBank/DDBJ whole genome shotgun (WGS) entry which is preliminary data.</text>
</comment>
<name>A0A5B7EFA0_PORTR</name>
<proteinExistence type="predicted"/>
<evidence type="ECO:0000313" key="3">
    <source>
        <dbReference type="Proteomes" id="UP000324222"/>
    </source>
</evidence>
<protein>
    <submittedName>
        <fullName evidence="2">Uncharacterized protein</fullName>
    </submittedName>
</protein>
<keyword evidence="3" id="KW-1185">Reference proteome</keyword>
<feature type="region of interest" description="Disordered" evidence="1">
    <location>
        <begin position="73"/>
        <end position="100"/>
    </location>
</feature>
<reference evidence="2 3" key="1">
    <citation type="submission" date="2019-05" db="EMBL/GenBank/DDBJ databases">
        <title>Another draft genome of Portunus trituberculatus and its Hox gene families provides insights of decapod evolution.</title>
        <authorList>
            <person name="Jeong J.-H."/>
            <person name="Song I."/>
            <person name="Kim S."/>
            <person name="Choi T."/>
            <person name="Kim D."/>
            <person name="Ryu S."/>
            <person name="Kim W."/>
        </authorList>
    </citation>
    <scope>NUCLEOTIDE SEQUENCE [LARGE SCALE GENOMIC DNA]</scope>
    <source>
        <tissue evidence="2">Muscle</tissue>
    </source>
</reference>
<dbReference type="Proteomes" id="UP000324222">
    <property type="component" value="Unassembled WGS sequence"/>
</dbReference>
<organism evidence="2 3">
    <name type="scientific">Portunus trituberculatus</name>
    <name type="common">Swimming crab</name>
    <name type="synonym">Neptunus trituberculatus</name>
    <dbReference type="NCBI Taxonomy" id="210409"/>
    <lineage>
        <taxon>Eukaryota</taxon>
        <taxon>Metazoa</taxon>
        <taxon>Ecdysozoa</taxon>
        <taxon>Arthropoda</taxon>
        <taxon>Crustacea</taxon>
        <taxon>Multicrustacea</taxon>
        <taxon>Malacostraca</taxon>
        <taxon>Eumalacostraca</taxon>
        <taxon>Eucarida</taxon>
        <taxon>Decapoda</taxon>
        <taxon>Pleocyemata</taxon>
        <taxon>Brachyura</taxon>
        <taxon>Eubrachyura</taxon>
        <taxon>Portunoidea</taxon>
        <taxon>Portunidae</taxon>
        <taxon>Portuninae</taxon>
        <taxon>Portunus</taxon>
    </lineage>
</organism>
<evidence type="ECO:0000313" key="2">
    <source>
        <dbReference type="EMBL" id="MPC31876.1"/>
    </source>
</evidence>